<dbReference type="GO" id="GO:0004842">
    <property type="term" value="F:ubiquitin-protein transferase activity"/>
    <property type="evidence" value="ECO:0007669"/>
    <property type="project" value="InterPro"/>
</dbReference>
<dbReference type="Pfam" id="PF13445">
    <property type="entry name" value="zf-RING_UBOX"/>
    <property type="match status" value="1"/>
</dbReference>
<dbReference type="PANTHER" id="PTHR16047:SF14">
    <property type="entry name" value="RING-TYPE DOMAIN-CONTAINING PROTEIN"/>
    <property type="match status" value="1"/>
</dbReference>
<feature type="region of interest" description="Disordered" evidence="5">
    <location>
        <begin position="178"/>
        <end position="240"/>
    </location>
</feature>
<keyword evidence="8" id="KW-1185">Reference proteome</keyword>
<keyword evidence="2 4" id="KW-0863">Zinc-finger</keyword>
<feature type="domain" description="RING-type" evidence="6">
    <location>
        <begin position="22"/>
        <end position="68"/>
    </location>
</feature>
<dbReference type="GO" id="GO:0036297">
    <property type="term" value="P:interstrand cross-link repair"/>
    <property type="evidence" value="ECO:0007669"/>
    <property type="project" value="InterPro"/>
</dbReference>
<accession>A0AAD8VNS3</accession>
<name>A0AAD8VNS3_LOLMU</name>
<protein>
    <recommendedName>
        <fullName evidence="6">RING-type domain-containing protein</fullName>
    </recommendedName>
</protein>
<proteinExistence type="predicted"/>
<evidence type="ECO:0000256" key="3">
    <source>
        <dbReference type="ARBA" id="ARBA00022833"/>
    </source>
</evidence>
<evidence type="ECO:0000256" key="4">
    <source>
        <dbReference type="PROSITE-ProRule" id="PRU00175"/>
    </source>
</evidence>
<dbReference type="PANTHER" id="PTHR16047">
    <property type="entry name" value="RFWD3 PROTEIN"/>
    <property type="match status" value="1"/>
</dbReference>
<dbReference type="InterPro" id="IPR013083">
    <property type="entry name" value="Znf_RING/FYVE/PHD"/>
</dbReference>
<dbReference type="GO" id="GO:0016567">
    <property type="term" value="P:protein ubiquitination"/>
    <property type="evidence" value="ECO:0007669"/>
    <property type="project" value="InterPro"/>
</dbReference>
<evidence type="ECO:0000256" key="1">
    <source>
        <dbReference type="ARBA" id="ARBA00022723"/>
    </source>
</evidence>
<dbReference type="GO" id="GO:0008270">
    <property type="term" value="F:zinc ion binding"/>
    <property type="evidence" value="ECO:0007669"/>
    <property type="project" value="UniProtKB-KW"/>
</dbReference>
<dbReference type="Proteomes" id="UP001231189">
    <property type="component" value="Unassembled WGS sequence"/>
</dbReference>
<dbReference type="GO" id="GO:0005634">
    <property type="term" value="C:nucleus"/>
    <property type="evidence" value="ECO:0007669"/>
    <property type="project" value="InterPro"/>
</dbReference>
<sequence>MEDAAAGGGDGAVTIPPPAPTCPICMEPWTCNGDHRICCIPCGHVYGRSCLVKWLHRCGDDTAKCPQCGEQFEDKLIINLYAPGNLWDGCCRFEPDFEAAFDAVYEEYQVSFQQHQSALTNYMAYVCAMMMAVQTRQRVELRPAPPLPGPAPPLPGPAPLMPSREIFAMTYYLRTPGTGRSRNQGFGQASESGREITPVHRGGPPPDTSLSGSSAAQYHPPMPQFNSDELGSGPLFPGDH</sequence>
<dbReference type="InterPro" id="IPR037381">
    <property type="entry name" value="RFWD3"/>
</dbReference>
<dbReference type="EMBL" id="JAUUTY010000007">
    <property type="protein sequence ID" value="KAK1611525.1"/>
    <property type="molecule type" value="Genomic_DNA"/>
</dbReference>
<dbReference type="AlphaFoldDB" id="A0AAD8VNS3"/>
<keyword evidence="3" id="KW-0862">Zinc</keyword>
<comment type="caution">
    <text evidence="7">The sequence shown here is derived from an EMBL/GenBank/DDBJ whole genome shotgun (WGS) entry which is preliminary data.</text>
</comment>
<feature type="compositionally biased region" description="Polar residues" evidence="5">
    <location>
        <begin position="178"/>
        <end position="191"/>
    </location>
</feature>
<gene>
    <name evidence="7" type="ORF">QYE76_035198</name>
</gene>
<evidence type="ECO:0000259" key="6">
    <source>
        <dbReference type="PROSITE" id="PS50089"/>
    </source>
</evidence>
<evidence type="ECO:0000256" key="5">
    <source>
        <dbReference type="SAM" id="MobiDB-lite"/>
    </source>
</evidence>
<reference evidence="7" key="1">
    <citation type="submission" date="2023-07" db="EMBL/GenBank/DDBJ databases">
        <title>A chromosome-level genome assembly of Lolium multiflorum.</title>
        <authorList>
            <person name="Chen Y."/>
            <person name="Copetti D."/>
            <person name="Kolliker R."/>
            <person name="Studer B."/>
        </authorList>
    </citation>
    <scope>NUCLEOTIDE SEQUENCE</scope>
    <source>
        <strain evidence="7">02402/16</strain>
        <tissue evidence="7">Leaf</tissue>
    </source>
</reference>
<dbReference type="SUPFAM" id="SSF57850">
    <property type="entry name" value="RING/U-box"/>
    <property type="match status" value="1"/>
</dbReference>
<dbReference type="InterPro" id="IPR027370">
    <property type="entry name" value="Znf-RING_euk"/>
</dbReference>
<keyword evidence="1" id="KW-0479">Metal-binding</keyword>
<evidence type="ECO:0000256" key="2">
    <source>
        <dbReference type="ARBA" id="ARBA00022771"/>
    </source>
</evidence>
<dbReference type="InterPro" id="IPR001841">
    <property type="entry name" value="Znf_RING"/>
</dbReference>
<dbReference type="Gene3D" id="3.30.40.10">
    <property type="entry name" value="Zinc/RING finger domain, C3HC4 (zinc finger)"/>
    <property type="match status" value="1"/>
</dbReference>
<evidence type="ECO:0000313" key="7">
    <source>
        <dbReference type="EMBL" id="KAK1611525.1"/>
    </source>
</evidence>
<organism evidence="7 8">
    <name type="scientific">Lolium multiflorum</name>
    <name type="common">Italian ryegrass</name>
    <name type="synonym">Lolium perenne subsp. multiflorum</name>
    <dbReference type="NCBI Taxonomy" id="4521"/>
    <lineage>
        <taxon>Eukaryota</taxon>
        <taxon>Viridiplantae</taxon>
        <taxon>Streptophyta</taxon>
        <taxon>Embryophyta</taxon>
        <taxon>Tracheophyta</taxon>
        <taxon>Spermatophyta</taxon>
        <taxon>Magnoliopsida</taxon>
        <taxon>Liliopsida</taxon>
        <taxon>Poales</taxon>
        <taxon>Poaceae</taxon>
        <taxon>BOP clade</taxon>
        <taxon>Pooideae</taxon>
        <taxon>Poodae</taxon>
        <taxon>Poeae</taxon>
        <taxon>Poeae Chloroplast Group 2 (Poeae type)</taxon>
        <taxon>Loliodinae</taxon>
        <taxon>Loliinae</taxon>
        <taxon>Lolium</taxon>
    </lineage>
</organism>
<dbReference type="PROSITE" id="PS50089">
    <property type="entry name" value="ZF_RING_2"/>
    <property type="match status" value="1"/>
</dbReference>
<evidence type="ECO:0000313" key="8">
    <source>
        <dbReference type="Proteomes" id="UP001231189"/>
    </source>
</evidence>